<protein>
    <submittedName>
        <fullName evidence="1">Uncharacterized protein</fullName>
    </submittedName>
</protein>
<dbReference type="Proteomes" id="UP001322664">
    <property type="component" value="Chromosome"/>
</dbReference>
<dbReference type="EMBL" id="CP137624">
    <property type="protein sequence ID" value="WPK11364.1"/>
    <property type="molecule type" value="Genomic_DNA"/>
</dbReference>
<gene>
    <name evidence="1" type="ORF">R6U77_15945</name>
</gene>
<organism evidence="1 2">
    <name type="scientific">Lysinibacillus louembei</name>
    <dbReference type="NCBI Taxonomy" id="1470088"/>
    <lineage>
        <taxon>Bacteria</taxon>
        <taxon>Bacillati</taxon>
        <taxon>Bacillota</taxon>
        <taxon>Bacilli</taxon>
        <taxon>Bacillales</taxon>
        <taxon>Bacillaceae</taxon>
        <taxon>Lysinibacillus</taxon>
    </lineage>
</organism>
<dbReference type="RefSeq" id="WP_319836410.1">
    <property type="nucleotide sequence ID" value="NZ_CP137624.1"/>
</dbReference>
<accession>A0ABZ0RT09</accession>
<sequence length="103" mass="11928">MRRLIYFFLVGAILLLSGCGVKKEFIQDSMQTTEQAVYQIDGEWEMFKQQLVSPEEIEHYSPQRISTPLSFQSLWGESNGYATFHKKIAIDRMQVNQSLAVYS</sequence>
<name>A0ABZ0RT09_9BACI</name>
<dbReference type="PROSITE" id="PS51257">
    <property type="entry name" value="PROKAR_LIPOPROTEIN"/>
    <property type="match status" value="1"/>
</dbReference>
<evidence type="ECO:0000313" key="1">
    <source>
        <dbReference type="EMBL" id="WPK11364.1"/>
    </source>
</evidence>
<proteinExistence type="predicted"/>
<keyword evidence="2" id="KW-1185">Reference proteome</keyword>
<evidence type="ECO:0000313" key="2">
    <source>
        <dbReference type="Proteomes" id="UP001322664"/>
    </source>
</evidence>
<reference evidence="1 2" key="1">
    <citation type="submission" date="2023-09" db="EMBL/GenBank/DDBJ databases">
        <authorList>
            <person name="Page C.A."/>
            <person name="Perez-Diaz I.M."/>
        </authorList>
    </citation>
    <scope>NUCLEOTIDE SEQUENCE [LARGE SCALE GENOMIC DNA]</scope>
    <source>
        <strain evidence="1 2">Ll15</strain>
    </source>
</reference>